<evidence type="ECO:0000256" key="6">
    <source>
        <dbReference type="ARBA" id="ARBA00023211"/>
    </source>
</evidence>
<evidence type="ECO:0000256" key="3">
    <source>
        <dbReference type="ARBA" id="ARBA00022723"/>
    </source>
</evidence>
<proteinExistence type="predicted"/>
<sequence>MTDIEARLLAAIAAPGRPSSDYDLNPSHPSVRVKTREAGVLVPVWMTGPEPRLILTKRSSRLKHHPGQIAFPGGKVDPGDADAVAAALREAEEEIGLPRTRPRVLGTLPPHETVTGFSATPVVALIDGDFTPVPEAGEVEEVFTVPLAHVLDPARYIVQSRYWQGYDRRYFTVPWGPYYIWGATARMLRALADRMPA</sequence>
<organism evidence="8 9">
    <name type="scientific">Vannielia litorea</name>
    <dbReference type="NCBI Taxonomy" id="1217970"/>
    <lineage>
        <taxon>Bacteria</taxon>
        <taxon>Pseudomonadati</taxon>
        <taxon>Pseudomonadota</taxon>
        <taxon>Alphaproteobacteria</taxon>
        <taxon>Rhodobacterales</taxon>
        <taxon>Paracoccaceae</taxon>
        <taxon>Vannielia</taxon>
    </lineage>
</organism>
<name>A0A1N6HII2_9RHOB</name>
<accession>A0A1N6HII2</accession>
<dbReference type="GO" id="GO:0010945">
    <property type="term" value="F:coenzyme A diphosphatase activity"/>
    <property type="evidence" value="ECO:0007669"/>
    <property type="project" value="InterPro"/>
</dbReference>
<keyword evidence="9" id="KW-1185">Reference proteome</keyword>
<dbReference type="STRING" id="1217970.SAMN05444002_3414"/>
<protein>
    <submittedName>
        <fullName evidence="8">8-oxo-dGTP pyrophosphatase MutT, NUDIX family</fullName>
    </submittedName>
</protein>
<dbReference type="EMBL" id="FSRL01000001">
    <property type="protein sequence ID" value="SIO19664.1"/>
    <property type="molecule type" value="Genomic_DNA"/>
</dbReference>
<keyword evidence="5" id="KW-0460">Magnesium</keyword>
<keyword evidence="6" id="KW-0464">Manganese</keyword>
<comment type="cofactor">
    <cofactor evidence="1">
        <name>Mn(2+)</name>
        <dbReference type="ChEBI" id="CHEBI:29035"/>
    </cofactor>
</comment>
<gene>
    <name evidence="8" type="ORF">SAMN05444002_3414</name>
</gene>
<dbReference type="SUPFAM" id="SSF55811">
    <property type="entry name" value="Nudix"/>
    <property type="match status" value="1"/>
</dbReference>
<dbReference type="Pfam" id="PF00293">
    <property type="entry name" value="NUDIX"/>
    <property type="match status" value="1"/>
</dbReference>
<dbReference type="PROSITE" id="PS51462">
    <property type="entry name" value="NUDIX"/>
    <property type="match status" value="1"/>
</dbReference>
<dbReference type="AlphaFoldDB" id="A0A1N6HII2"/>
<comment type="cofactor">
    <cofactor evidence="2">
        <name>Mg(2+)</name>
        <dbReference type="ChEBI" id="CHEBI:18420"/>
    </cofactor>
</comment>
<evidence type="ECO:0000256" key="4">
    <source>
        <dbReference type="ARBA" id="ARBA00022801"/>
    </source>
</evidence>
<evidence type="ECO:0000313" key="8">
    <source>
        <dbReference type="EMBL" id="SIO19664.1"/>
    </source>
</evidence>
<evidence type="ECO:0000259" key="7">
    <source>
        <dbReference type="PROSITE" id="PS51462"/>
    </source>
</evidence>
<dbReference type="Proteomes" id="UP000184932">
    <property type="component" value="Unassembled WGS sequence"/>
</dbReference>
<evidence type="ECO:0000256" key="2">
    <source>
        <dbReference type="ARBA" id="ARBA00001946"/>
    </source>
</evidence>
<dbReference type="InterPro" id="IPR000086">
    <property type="entry name" value="NUDIX_hydrolase_dom"/>
</dbReference>
<dbReference type="OrthoDB" id="9802805at2"/>
<dbReference type="PANTHER" id="PTHR12992:SF11">
    <property type="entry name" value="MITOCHONDRIAL COENZYME A DIPHOSPHATASE NUDT8"/>
    <property type="match status" value="1"/>
</dbReference>
<dbReference type="Gene3D" id="3.90.79.10">
    <property type="entry name" value="Nucleoside Triphosphate Pyrophosphohydrolase"/>
    <property type="match status" value="1"/>
</dbReference>
<keyword evidence="4" id="KW-0378">Hydrolase</keyword>
<evidence type="ECO:0000313" key="9">
    <source>
        <dbReference type="Proteomes" id="UP000184932"/>
    </source>
</evidence>
<dbReference type="CDD" id="cd03426">
    <property type="entry name" value="NUDIX_CoAse_Nudt7"/>
    <property type="match status" value="1"/>
</dbReference>
<dbReference type="NCBIfam" id="NF007980">
    <property type="entry name" value="PRK10707.1"/>
    <property type="match status" value="1"/>
</dbReference>
<feature type="domain" description="Nudix hydrolase" evidence="7">
    <location>
        <begin position="35"/>
        <end position="167"/>
    </location>
</feature>
<dbReference type="PANTHER" id="PTHR12992">
    <property type="entry name" value="NUDIX HYDROLASE"/>
    <property type="match status" value="1"/>
</dbReference>
<dbReference type="GO" id="GO:0046872">
    <property type="term" value="F:metal ion binding"/>
    <property type="evidence" value="ECO:0007669"/>
    <property type="project" value="UniProtKB-KW"/>
</dbReference>
<evidence type="ECO:0000256" key="5">
    <source>
        <dbReference type="ARBA" id="ARBA00022842"/>
    </source>
</evidence>
<dbReference type="InterPro" id="IPR045121">
    <property type="entry name" value="CoAse"/>
</dbReference>
<dbReference type="RefSeq" id="WP_074257780.1">
    <property type="nucleotide sequence ID" value="NZ_FSRL01000001.1"/>
</dbReference>
<dbReference type="InterPro" id="IPR015797">
    <property type="entry name" value="NUDIX_hydrolase-like_dom_sf"/>
</dbReference>
<reference evidence="9" key="1">
    <citation type="submission" date="2016-11" db="EMBL/GenBank/DDBJ databases">
        <authorList>
            <person name="Varghese N."/>
            <person name="Submissions S."/>
        </authorList>
    </citation>
    <scope>NUCLEOTIDE SEQUENCE [LARGE SCALE GENOMIC DNA]</scope>
    <source>
        <strain evidence="9">DSM 29440</strain>
    </source>
</reference>
<evidence type="ECO:0000256" key="1">
    <source>
        <dbReference type="ARBA" id="ARBA00001936"/>
    </source>
</evidence>
<keyword evidence="3" id="KW-0479">Metal-binding</keyword>